<dbReference type="AlphaFoldDB" id="A0A495J5X3"/>
<feature type="signal peptide" evidence="1">
    <location>
        <begin position="1"/>
        <end position="21"/>
    </location>
</feature>
<organism evidence="2 3">
    <name type="scientific">Mucilaginibacter gracilis</name>
    <dbReference type="NCBI Taxonomy" id="423350"/>
    <lineage>
        <taxon>Bacteria</taxon>
        <taxon>Pseudomonadati</taxon>
        <taxon>Bacteroidota</taxon>
        <taxon>Sphingobacteriia</taxon>
        <taxon>Sphingobacteriales</taxon>
        <taxon>Sphingobacteriaceae</taxon>
        <taxon>Mucilaginibacter</taxon>
    </lineage>
</organism>
<dbReference type="EMBL" id="RBKU01000001">
    <property type="protein sequence ID" value="RKR83389.1"/>
    <property type="molecule type" value="Genomic_DNA"/>
</dbReference>
<keyword evidence="1" id="KW-0732">Signal</keyword>
<evidence type="ECO:0000313" key="2">
    <source>
        <dbReference type="EMBL" id="RKR83389.1"/>
    </source>
</evidence>
<accession>A0A495J5X3</accession>
<dbReference type="PROSITE" id="PS51257">
    <property type="entry name" value="PROKAR_LIPOPROTEIN"/>
    <property type="match status" value="1"/>
</dbReference>
<feature type="chain" id="PRO_5019848018" description="DUF4397 domain-containing protein" evidence="1">
    <location>
        <begin position="22"/>
        <end position="244"/>
    </location>
</feature>
<sequence>MKHIKLAILILTMLAALFSCKKEELRDEKYYYGNLKVSALNTPDLPDLSVYYDDDFVGTLKAGSNSYPERTFIVDNKRRVRIYLAPKGDLVADTTITMIRDKTIELVFAYSELYGISGFTKRLQVSPDSAAVQLYNKLPASVQPNGTVIDAHLVSYDPNAGGFYDVGIYEDIQRNKFHPKTFLIPALTIAYIELVNRATGAVITDENGTGQFYFTSGSGANAVAILNADETGTGFMFTSAAIDL</sequence>
<dbReference type="Proteomes" id="UP000268007">
    <property type="component" value="Unassembled WGS sequence"/>
</dbReference>
<dbReference type="RefSeq" id="WP_121198896.1">
    <property type="nucleotide sequence ID" value="NZ_RBKU01000001.1"/>
</dbReference>
<reference evidence="2 3" key="1">
    <citation type="submission" date="2018-10" db="EMBL/GenBank/DDBJ databases">
        <title>Genomic Encyclopedia of Archaeal and Bacterial Type Strains, Phase II (KMG-II): from individual species to whole genera.</title>
        <authorList>
            <person name="Goeker M."/>
        </authorList>
    </citation>
    <scope>NUCLEOTIDE SEQUENCE [LARGE SCALE GENOMIC DNA]</scope>
    <source>
        <strain evidence="2 3">DSM 18602</strain>
    </source>
</reference>
<comment type="caution">
    <text evidence="2">The sequence shown here is derived from an EMBL/GenBank/DDBJ whole genome shotgun (WGS) entry which is preliminary data.</text>
</comment>
<keyword evidence="3" id="KW-1185">Reference proteome</keyword>
<name>A0A495J5X3_9SPHI</name>
<gene>
    <name evidence="2" type="ORF">BDD43_3597</name>
</gene>
<evidence type="ECO:0008006" key="4">
    <source>
        <dbReference type="Google" id="ProtNLM"/>
    </source>
</evidence>
<evidence type="ECO:0000313" key="3">
    <source>
        <dbReference type="Proteomes" id="UP000268007"/>
    </source>
</evidence>
<proteinExistence type="predicted"/>
<evidence type="ECO:0000256" key="1">
    <source>
        <dbReference type="SAM" id="SignalP"/>
    </source>
</evidence>
<protein>
    <recommendedName>
        <fullName evidence="4">DUF4397 domain-containing protein</fullName>
    </recommendedName>
</protein>